<dbReference type="Pfam" id="PF22685">
    <property type="entry name" value="Gal80p_C-like"/>
    <property type="match status" value="2"/>
</dbReference>
<dbReference type="EMBL" id="MLFU01000006">
    <property type="protein sequence ID" value="KAK1507703.1"/>
    <property type="molecule type" value="Genomic_DNA"/>
</dbReference>
<evidence type="ECO:0000313" key="4">
    <source>
        <dbReference type="Proteomes" id="UP001227543"/>
    </source>
</evidence>
<accession>A0ABQ9RMI0</accession>
<dbReference type="InterPro" id="IPR036291">
    <property type="entry name" value="NAD(P)-bd_dom_sf"/>
</dbReference>
<dbReference type="Proteomes" id="UP001227543">
    <property type="component" value="Unassembled WGS sequence"/>
</dbReference>
<feature type="domain" description="Gal80p-like C-terminal" evidence="2">
    <location>
        <begin position="141"/>
        <end position="202"/>
    </location>
</feature>
<comment type="caution">
    <text evidence="3">The sequence shown here is derived from an EMBL/GenBank/DDBJ whole genome shotgun (WGS) entry which is preliminary data.</text>
</comment>
<dbReference type="InterPro" id="IPR000683">
    <property type="entry name" value="Gfo/Idh/MocA-like_OxRdtase_N"/>
</dbReference>
<dbReference type="RefSeq" id="XP_060386656.1">
    <property type="nucleotide sequence ID" value="XM_060518853.1"/>
</dbReference>
<dbReference type="Pfam" id="PF01408">
    <property type="entry name" value="GFO_IDH_MocA"/>
    <property type="match status" value="1"/>
</dbReference>
<protein>
    <submittedName>
        <fullName evidence="3">Oxidoreductase</fullName>
    </submittedName>
</protein>
<dbReference type="Gene3D" id="3.30.360.10">
    <property type="entry name" value="Dihydrodipicolinate Reductase, domain 2"/>
    <property type="match status" value="2"/>
</dbReference>
<evidence type="ECO:0000259" key="2">
    <source>
        <dbReference type="Pfam" id="PF22685"/>
    </source>
</evidence>
<dbReference type="PANTHER" id="PTHR43708">
    <property type="entry name" value="CONSERVED EXPRESSED OXIDOREDUCTASE (EUROFUNG)"/>
    <property type="match status" value="1"/>
</dbReference>
<sequence length="344" mass="37210">MSPKVTNVGFIGLSSRPEWSWAVAAHLPYFINSKHYNFAALQNSSRETAQKAIRLHNLAQDTKAYGDINALVSDPDVDLIAVTIKVHLHAAAVEAAIRAGKSAVFCEWPLARNSIEAERLTSLARGKGVRTLVGLQGRQDPATLKAKELVERGALGDMLQTTMLFMSPWFGPTMPEAAGYGADIEIGANLVSISAGHAPDALEGKPKGEIEKTAHDHLSVMGRLPGGGVATAVCQDGMSRIDKNFFWEITGTKGTLLTEGPMGNIQGFPPTIKFVKAEPSAVLEVVEVDEVKGFSDNTGKAWEAFAGGSREAPDFDVASIRHLRHRMLDAIYRSSELGTREEYW</sequence>
<dbReference type="GeneID" id="85403091"/>
<evidence type="ECO:0000313" key="3">
    <source>
        <dbReference type="EMBL" id="KAK1507703.1"/>
    </source>
</evidence>
<dbReference type="SUPFAM" id="SSF55347">
    <property type="entry name" value="Glyceraldehyde-3-phosphate dehydrogenase-like, C-terminal domain"/>
    <property type="match status" value="1"/>
</dbReference>
<keyword evidence="4" id="KW-1185">Reference proteome</keyword>
<organism evidence="3 4">
    <name type="scientific">Colletotrichum tamarilloi</name>
    <dbReference type="NCBI Taxonomy" id="1209934"/>
    <lineage>
        <taxon>Eukaryota</taxon>
        <taxon>Fungi</taxon>
        <taxon>Dikarya</taxon>
        <taxon>Ascomycota</taxon>
        <taxon>Pezizomycotina</taxon>
        <taxon>Sordariomycetes</taxon>
        <taxon>Hypocreomycetidae</taxon>
        <taxon>Glomerellales</taxon>
        <taxon>Glomerellaceae</taxon>
        <taxon>Colletotrichum</taxon>
        <taxon>Colletotrichum acutatum species complex</taxon>
    </lineage>
</organism>
<reference evidence="3 4" key="1">
    <citation type="submission" date="2016-10" db="EMBL/GenBank/DDBJ databases">
        <title>The genome sequence of Colletotrichum fioriniae PJ7.</title>
        <authorList>
            <person name="Baroncelli R."/>
        </authorList>
    </citation>
    <scope>NUCLEOTIDE SEQUENCE [LARGE SCALE GENOMIC DNA]</scope>
    <source>
        <strain evidence="3 4">Tom-12</strain>
    </source>
</reference>
<evidence type="ECO:0000259" key="1">
    <source>
        <dbReference type="Pfam" id="PF01408"/>
    </source>
</evidence>
<dbReference type="PANTHER" id="PTHR43708:SF1">
    <property type="entry name" value="GALACTOSE_LACTOSE METABOLISM REGULATORY PROTEIN GAL80"/>
    <property type="match status" value="1"/>
</dbReference>
<proteinExistence type="predicted"/>
<feature type="domain" description="Gfo/Idh/MocA-like oxidoreductase N-terminal" evidence="1">
    <location>
        <begin position="23"/>
        <end position="134"/>
    </location>
</feature>
<dbReference type="Gene3D" id="3.40.50.720">
    <property type="entry name" value="NAD(P)-binding Rossmann-like Domain"/>
    <property type="match status" value="1"/>
</dbReference>
<name>A0ABQ9RMI0_9PEZI</name>
<dbReference type="InterPro" id="IPR051317">
    <property type="entry name" value="Gfo/Idh/MocA_oxidoreduct"/>
</dbReference>
<dbReference type="InterPro" id="IPR055080">
    <property type="entry name" value="Gal80p-like_C"/>
</dbReference>
<feature type="domain" description="Gal80p-like C-terminal" evidence="2">
    <location>
        <begin position="205"/>
        <end position="260"/>
    </location>
</feature>
<gene>
    <name evidence="3" type="ORF">CTAM01_02815</name>
</gene>
<dbReference type="SUPFAM" id="SSF51735">
    <property type="entry name" value="NAD(P)-binding Rossmann-fold domains"/>
    <property type="match status" value="1"/>
</dbReference>